<dbReference type="WBParaSite" id="BTMF_0000558301-mRNA-1">
    <property type="protein sequence ID" value="BTMF_0000558301-mRNA-1"/>
    <property type="gene ID" value="BTMF_0000558301"/>
</dbReference>
<evidence type="ECO:0000313" key="1">
    <source>
        <dbReference type="EMBL" id="VDO17378.1"/>
    </source>
</evidence>
<reference evidence="3" key="1">
    <citation type="submission" date="2017-02" db="UniProtKB">
        <authorList>
            <consortium name="WormBaseParasite"/>
        </authorList>
    </citation>
    <scope>IDENTIFICATION</scope>
</reference>
<dbReference type="EMBL" id="UZAG01004978">
    <property type="protein sequence ID" value="VDO17378.1"/>
    <property type="molecule type" value="Genomic_DNA"/>
</dbReference>
<dbReference type="AlphaFoldDB" id="A0A0R3QGS7"/>
<evidence type="ECO:0000313" key="3">
    <source>
        <dbReference type="WBParaSite" id="BTMF_0000558301-mRNA-1"/>
    </source>
</evidence>
<reference evidence="1 2" key="2">
    <citation type="submission" date="2018-11" db="EMBL/GenBank/DDBJ databases">
        <authorList>
            <consortium name="Pathogen Informatics"/>
        </authorList>
    </citation>
    <scope>NUCLEOTIDE SEQUENCE [LARGE SCALE GENOMIC DNA]</scope>
</reference>
<evidence type="ECO:0000313" key="2">
    <source>
        <dbReference type="Proteomes" id="UP000280834"/>
    </source>
</evidence>
<protein>
    <submittedName>
        <fullName evidence="3">DUF4091 domain-containing protein</fullName>
    </submittedName>
</protein>
<proteinExistence type="predicted"/>
<gene>
    <name evidence="1" type="ORF">BTMF_LOCUS4859</name>
</gene>
<organism evidence="3">
    <name type="scientific">Brugia timori</name>
    <dbReference type="NCBI Taxonomy" id="42155"/>
    <lineage>
        <taxon>Eukaryota</taxon>
        <taxon>Metazoa</taxon>
        <taxon>Ecdysozoa</taxon>
        <taxon>Nematoda</taxon>
        <taxon>Chromadorea</taxon>
        <taxon>Rhabditida</taxon>
        <taxon>Spirurina</taxon>
        <taxon>Spiruromorpha</taxon>
        <taxon>Filarioidea</taxon>
        <taxon>Onchocercidae</taxon>
        <taxon>Brugia</taxon>
    </lineage>
</organism>
<accession>A0A0R3QGS7</accession>
<dbReference type="Proteomes" id="UP000280834">
    <property type="component" value="Unassembled WGS sequence"/>
</dbReference>
<sequence length="233" mass="26606">MIGYEALLSRIPLRMPPLRRPARIKPVTRVEALPDLLAVPRQVAPRDDASILVHAQFGLKHEGVELAILHEAMKQVPAEEMAEALVEQPKAANLRRLAFVWEKANAQELPLPWPTTGGNYLDMFDPREHYTGPVWEKSTRLRVNFNGLGPYHYCPVMLRDAELERRGAKVLERLERWVTDPGNVDLVDRVMDWAYLSETHDSYAIENEDASPDKARAFMAAMQHLADRRPLTE</sequence>
<keyword evidence="2" id="KW-1185">Reference proteome</keyword>
<name>A0A0R3QGS7_9BILA</name>